<dbReference type="PANTHER" id="PTHR37833">
    <property type="entry name" value="LIPOPROTEIN-RELATED"/>
    <property type="match status" value="1"/>
</dbReference>
<evidence type="ECO:0000313" key="2">
    <source>
        <dbReference type="EMBL" id="OAM91698.1"/>
    </source>
</evidence>
<dbReference type="STRING" id="1184151.AW736_01855"/>
<reference evidence="2 3" key="1">
    <citation type="submission" date="2016-01" db="EMBL/GenBank/DDBJ databases">
        <title>High potential of lignocellulose degradation of a new Verrucomicrobia species.</title>
        <authorList>
            <person name="Wang Y."/>
            <person name="Shi Y."/>
            <person name="Qiu Z."/>
            <person name="Liu S."/>
            <person name="Yang H."/>
        </authorList>
    </citation>
    <scope>NUCLEOTIDE SEQUENCE [LARGE SCALE GENOMIC DNA]</scope>
    <source>
        <strain evidence="2 3">TSB47</strain>
    </source>
</reference>
<keyword evidence="1" id="KW-0732">Signal</keyword>
<sequence>MKNTILLVLALIAANAAHAGLEWKHKELSIEVSSRQSEVEVSFPFKVTGTVPVGIISMDTSCSCMTPSHIVGEHKPGAEGVLKVRYAVGNNKGTSMEKITVHSTDPDAPKTELRLIVYATLTYRIEPKYAFWTPGAPAEAKDLYFLDVATKGLKPLTVYSTSTNFSASIIPQDTAHRYVIRIQPVSTEKPEGAHIYVDVDMGGGQVEKTKILVAVKDPNEKTVKVR</sequence>
<gene>
    <name evidence="2" type="ORF">AW736_01855</name>
</gene>
<name>A0A178IPP8_9BACT</name>
<evidence type="ECO:0000313" key="3">
    <source>
        <dbReference type="Proteomes" id="UP000078486"/>
    </source>
</evidence>
<feature type="chain" id="PRO_5008089204" description="DUF1573 domain-containing protein" evidence="1">
    <location>
        <begin position="20"/>
        <end position="226"/>
    </location>
</feature>
<proteinExistence type="predicted"/>
<dbReference type="Pfam" id="PF07610">
    <property type="entry name" value="DUF1573"/>
    <property type="match status" value="1"/>
</dbReference>
<organism evidence="2 3">
    <name type="scientific">Termitidicoccus mucosus</name>
    <dbReference type="NCBI Taxonomy" id="1184151"/>
    <lineage>
        <taxon>Bacteria</taxon>
        <taxon>Pseudomonadati</taxon>
        <taxon>Verrucomicrobiota</taxon>
        <taxon>Opitutia</taxon>
        <taxon>Opitutales</taxon>
        <taxon>Opitutaceae</taxon>
        <taxon>Termitidicoccus</taxon>
    </lineage>
</organism>
<feature type="signal peptide" evidence="1">
    <location>
        <begin position="1"/>
        <end position="19"/>
    </location>
</feature>
<dbReference type="InterPro" id="IPR011467">
    <property type="entry name" value="DUF1573"/>
</dbReference>
<keyword evidence="3" id="KW-1185">Reference proteome</keyword>
<dbReference type="Proteomes" id="UP000078486">
    <property type="component" value="Unassembled WGS sequence"/>
</dbReference>
<dbReference type="EMBL" id="LRRQ01000016">
    <property type="protein sequence ID" value="OAM91698.1"/>
    <property type="molecule type" value="Genomic_DNA"/>
</dbReference>
<dbReference type="PANTHER" id="PTHR37833:SF1">
    <property type="entry name" value="SIGNAL PEPTIDE PROTEIN"/>
    <property type="match status" value="1"/>
</dbReference>
<accession>A0A178IPP8</accession>
<evidence type="ECO:0000256" key="1">
    <source>
        <dbReference type="SAM" id="SignalP"/>
    </source>
</evidence>
<protein>
    <recommendedName>
        <fullName evidence="4">DUF1573 domain-containing protein</fullName>
    </recommendedName>
</protein>
<dbReference type="OrthoDB" id="195247at2"/>
<dbReference type="AlphaFoldDB" id="A0A178IPP8"/>
<dbReference type="Gene3D" id="2.60.40.10">
    <property type="entry name" value="Immunoglobulins"/>
    <property type="match status" value="1"/>
</dbReference>
<comment type="caution">
    <text evidence="2">The sequence shown here is derived from an EMBL/GenBank/DDBJ whole genome shotgun (WGS) entry which is preliminary data.</text>
</comment>
<evidence type="ECO:0008006" key="4">
    <source>
        <dbReference type="Google" id="ProtNLM"/>
    </source>
</evidence>
<dbReference type="InterPro" id="IPR013783">
    <property type="entry name" value="Ig-like_fold"/>
</dbReference>
<dbReference type="RefSeq" id="WP_068768581.1">
    <property type="nucleotide sequence ID" value="NZ_CP109796.1"/>
</dbReference>